<evidence type="ECO:0000259" key="2">
    <source>
        <dbReference type="Pfam" id="PF00496"/>
    </source>
</evidence>
<dbReference type="Pfam" id="PF00496">
    <property type="entry name" value="SBP_bac_5"/>
    <property type="match status" value="1"/>
</dbReference>
<evidence type="ECO:0000313" key="3">
    <source>
        <dbReference type="EMBL" id="NYH85294.1"/>
    </source>
</evidence>
<dbReference type="Proteomes" id="UP000533017">
    <property type="component" value="Unassembled WGS sequence"/>
</dbReference>
<dbReference type="Gene3D" id="3.10.105.10">
    <property type="entry name" value="Dipeptide-binding Protein, Domain 3"/>
    <property type="match status" value="1"/>
</dbReference>
<name>A0A1I3A9S2_9ACTN</name>
<dbReference type="OrthoDB" id="9764591at2"/>
<dbReference type="EMBL" id="JACBZA010000001">
    <property type="protein sequence ID" value="NYH85294.1"/>
    <property type="molecule type" value="Genomic_DNA"/>
</dbReference>
<dbReference type="PANTHER" id="PTHR30290">
    <property type="entry name" value="PERIPLASMIC BINDING COMPONENT OF ABC TRANSPORTER"/>
    <property type="match status" value="1"/>
</dbReference>
<feature type="region of interest" description="Disordered" evidence="1">
    <location>
        <begin position="27"/>
        <end position="69"/>
    </location>
</feature>
<dbReference type="STRING" id="504797.SAMN05421678_11891"/>
<dbReference type="Gene3D" id="3.40.190.10">
    <property type="entry name" value="Periplasmic binding protein-like II"/>
    <property type="match status" value="1"/>
</dbReference>
<dbReference type="GO" id="GO:1904680">
    <property type="term" value="F:peptide transmembrane transporter activity"/>
    <property type="evidence" value="ECO:0007669"/>
    <property type="project" value="TreeGrafter"/>
</dbReference>
<feature type="domain" description="Solute-binding protein family 5" evidence="2">
    <location>
        <begin position="147"/>
        <end position="556"/>
    </location>
</feature>
<evidence type="ECO:0000313" key="4">
    <source>
        <dbReference type="EMBL" id="SFH46061.1"/>
    </source>
</evidence>
<reference evidence="4 5" key="1">
    <citation type="submission" date="2016-10" db="EMBL/GenBank/DDBJ databases">
        <authorList>
            <person name="de Groot N.N."/>
        </authorList>
    </citation>
    <scope>NUCLEOTIDE SEQUENCE [LARGE SCALE GENOMIC DNA]</scope>
    <source>
        <strain evidence="4 5">CPCC 202808</strain>
    </source>
</reference>
<gene>
    <name evidence="3" type="ORF">FHR37_004145</name>
    <name evidence="4" type="ORF">SAMN05421678_11891</name>
</gene>
<dbReference type="AlphaFoldDB" id="A0A1I3A9S2"/>
<sequence>MNEVQGPSRRSLLYGAAVMAGSAMLAGCSSGDSKSSDGGNGKSGGASDKNESPSNAKGSATRPLTPPAKLSEAPSLAALVKAGKLPALKDRLPDHPYVLPHNWVTSGKYGGQLNLVDMTTAGGTYGSVREHMYGFSPLRWLNDGQDVGPGLAESFESNAEATQWTFHFRKGLKWSDGQPWTTADVLFWWQDWTLYPGTGQVPPDELRSGSGKVAKLEAPDAQTLVITFDKPAPLLAQQMAAYVNGGDGGNGRIWSMPKHYLKQFHPKYTPSVGEDWASAGGAFVKNYLFATNPDCPTMTGWKLKSLKEGSSMVWERNPFYYEVDKEGQQLPYVDEVRVTLTSDQQVALLQIQTGKIDFAHCSFMGIGLGEYAGIKASSAKANTSIQLWNSGSGTGQMFFLNYDFQDPKLRKLFREPKFRQALSHAVDRSKIQKAIYFNQGTPTTGTASPMSTEFNADQQGKQDYQRWRDSYLKYDPAKAKQLLDELNVKDTDGDGWRELPDGSKLALEIDFPADEGPDAKKVDAYMEKDWRAVGLNAKRVPIPPNSFDDQWTSGKLMGHTNWEVSNVGSNLVQPYWVVPIESSRWAPLEGQYYAVRGSDMESKERDVDPYKRHPPRMEPEKGGPIERIWKFYDQAKVEPDPVKRSSLIWQLLKIHINEGPFFQGSVGNYPVMEVHKKDLHNVPTHDNLAFGGLTGPWGHPTPAVYDPECFYWEDPGKHDV</sequence>
<dbReference type="InterPro" id="IPR000914">
    <property type="entry name" value="SBP_5_dom"/>
</dbReference>
<dbReference type="PANTHER" id="PTHR30290:SF62">
    <property type="entry name" value="OLIGOPEPTIDE ABC TRANSPORTER, PERIPLASMIC OLIGOPEPTIDE-BINDING PROTEIN"/>
    <property type="match status" value="1"/>
</dbReference>
<dbReference type="PROSITE" id="PS51318">
    <property type="entry name" value="TAT"/>
    <property type="match status" value="1"/>
</dbReference>
<organism evidence="4 5">
    <name type="scientific">Actinopolymorpha cephalotaxi</name>
    <dbReference type="NCBI Taxonomy" id="504797"/>
    <lineage>
        <taxon>Bacteria</taxon>
        <taxon>Bacillati</taxon>
        <taxon>Actinomycetota</taxon>
        <taxon>Actinomycetes</taxon>
        <taxon>Propionibacteriales</taxon>
        <taxon>Actinopolymorphaceae</taxon>
        <taxon>Actinopolymorpha</taxon>
    </lineage>
</organism>
<dbReference type="RefSeq" id="WP_092888351.1">
    <property type="nucleotide sequence ID" value="NZ_FOOI01000018.1"/>
</dbReference>
<reference evidence="3 6" key="2">
    <citation type="submission" date="2020-07" db="EMBL/GenBank/DDBJ databases">
        <title>Sequencing the genomes of 1000 actinobacteria strains.</title>
        <authorList>
            <person name="Klenk H.-P."/>
        </authorList>
    </citation>
    <scope>NUCLEOTIDE SEQUENCE [LARGE SCALE GENOMIC DNA]</scope>
    <source>
        <strain evidence="3 6">DSM 45117</strain>
    </source>
</reference>
<dbReference type="GO" id="GO:0015833">
    <property type="term" value="P:peptide transport"/>
    <property type="evidence" value="ECO:0007669"/>
    <property type="project" value="TreeGrafter"/>
</dbReference>
<dbReference type="CDD" id="cd08500">
    <property type="entry name" value="PBP2_NikA_DppA_OppA_like_4"/>
    <property type="match status" value="1"/>
</dbReference>
<proteinExistence type="predicted"/>
<feature type="compositionally biased region" description="Low complexity" evidence="1">
    <location>
        <begin position="27"/>
        <end position="37"/>
    </location>
</feature>
<protein>
    <submittedName>
        <fullName evidence="4">Peptide/nickel transport system substrate-binding protein</fullName>
    </submittedName>
</protein>
<accession>A0A1I3A9S2</accession>
<dbReference type="EMBL" id="FOOI01000018">
    <property type="protein sequence ID" value="SFH46061.1"/>
    <property type="molecule type" value="Genomic_DNA"/>
</dbReference>
<dbReference type="SUPFAM" id="SSF53850">
    <property type="entry name" value="Periplasmic binding protein-like II"/>
    <property type="match status" value="1"/>
</dbReference>
<dbReference type="Proteomes" id="UP000199052">
    <property type="component" value="Unassembled WGS sequence"/>
</dbReference>
<dbReference type="InterPro" id="IPR039424">
    <property type="entry name" value="SBP_5"/>
</dbReference>
<evidence type="ECO:0000256" key="1">
    <source>
        <dbReference type="SAM" id="MobiDB-lite"/>
    </source>
</evidence>
<dbReference type="InterPro" id="IPR006311">
    <property type="entry name" value="TAT_signal"/>
</dbReference>
<keyword evidence="6" id="KW-1185">Reference proteome</keyword>
<evidence type="ECO:0000313" key="6">
    <source>
        <dbReference type="Proteomes" id="UP000533017"/>
    </source>
</evidence>
<evidence type="ECO:0000313" key="5">
    <source>
        <dbReference type="Proteomes" id="UP000199052"/>
    </source>
</evidence>